<protein>
    <submittedName>
        <fullName evidence="2">Uncharacterized protein</fullName>
    </submittedName>
</protein>
<sequence length="387" mass="44332">MARFGTIEECQGLQSKRYSHQRSKESPAITVSSVNSPSLEQHQSHTDILSDLDMLRIEGDELVFEDDSGCEAPEHKSLRLGYPYTHSTESVQATKVEKRIEKIVILPADDHFATVFNVSPEVGDFESRRLAVATVYNVPAKIEDYEARRRAALDAFQEQVSKRNALGELDQFPLDEDDCYTEEEDTENQPPTSGPLLNIKSLKDLSSPPENQNVEGFGPRREMITKDNGSRFVVTNMHHIPESSPINQGKSIHMPFGTFRPQMLKIILLKKLQRGIPLDRLTFTGDERYPETSTCLQPSPLREEMHIEDNYKSGGSTQSEGYSSRRMMPEDWHYILTVCDDEDWDDFDGLWREYITTVEGDFLCKFCDVDLPRPGWMRVEELRRGFE</sequence>
<dbReference type="Proteomes" id="UP001595075">
    <property type="component" value="Unassembled WGS sequence"/>
</dbReference>
<feature type="region of interest" description="Disordered" evidence="1">
    <location>
        <begin position="180"/>
        <end position="222"/>
    </location>
</feature>
<feature type="region of interest" description="Disordered" evidence="1">
    <location>
        <begin position="14"/>
        <end position="43"/>
    </location>
</feature>
<comment type="caution">
    <text evidence="2">The sequence shown here is derived from an EMBL/GenBank/DDBJ whole genome shotgun (WGS) entry which is preliminary data.</text>
</comment>
<gene>
    <name evidence="2" type="ORF">VTL71DRAFT_9322</name>
</gene>
<accession>A0ABR4BTZ4</accession>
<dbReference type="EMBL" id="JAZHXI010000021">
    <property type="protein sequence ID" value="KAL2060681.1"/>
    <property type="molecule type" value="Genomic_DNA"/>
</dbReference>
<reference evidence="2 3" key="1">
    <citation type="journal article" date="2024" name="Commun. Biol.">
        <title>Comparative genomic analysis of thermophilic fungi reveals convergent evolutionary adaptations and gene losses.</title>
        <authorList>
            <person name="Steindorff A.S."/>
            <person name="Aguilar-Pontes M.V."/>
            <person name="Robinson A.J."/>
            <person name="Andreopoulos B."/>
            <person name="LaButti K."/>
            <person name="Kuo A."/>
            <person name="Mondo S."/>
            <person name="Riley R."/>
            <person name="Otillar R."/>
            <person name="Haridas S."/>
            <person name="Lipzen A."/>
            <person name="Grimwood J."/>
            <person name="Schmutz J."/>
            <person name="Clum A."/>
            <person name="Reid I.D."/>
            <person name="Moisan M.C."/>
            <person name="Butler G."/>
            <person name="Nguyen T.T.M."/>
            <person name="Dewar K."/>
            <person name="Conant G."/>
            <person name="Drula E."/>
            <person name="Henrissat B."/>
            <person name="Hansel C."/>
            <person name="Singer S."/>
            <person name="Hutchinson M.I."/>
            <person name="de Vries R.P."/>
            <person name="Natvig D.O."/>
            <person name="Powell A.J."/>
            <person name="Tsang A."/>
            <person name="Grigoriev I.V."/>
        </authorList>
    </citation>
    <scope>NUCLEOTIDE SEQUENCE [LARGE SCALE GENOMIC DNA]</scope>
    <source>
        <strain evidence="2 3">CBS 494.80</strain>
    </source>
</reference>
<organism evidence="2 3">
    <name type="scientific">Oculimacula yallundae</name>
    <dbReference type="NCBI Taxonomy" id="86028"/>
    <lineage>
        <taxon>Eukaryota</taxon>
        <taxon>Fungi</taxon>
        <taxon>Dikarya</taxon>
        <taxon>Ascomycota</taxon>
        <taxon>Pezizomycotina</taxon>
        <taxon>Leotiomycetes</taxon>
        <taxon>Helotiales</taxon>
        <taxon>Ploettnerulaceae</taxon>
        <taxon>Oculimacula</taxon>
    </lineage>
</organism>
<keyword evidence="3" id="KW-1185">Reference proteome</keyword>
<evidence type="ECO:0000256" key="1">
    <source>
        <dbReference type="SAM" id="MobiDB-lite"/>
    </source>
</evidence>
<proteinExistence type="predicted"/>
<feature type="compositionally biased region" description="Polar residues" evidence="1">
    <location>
        <begin position="29"/>
        <end position="41"/>
    </location>
</feature>
<evidence type="ECO:0000313" key="2">
    <source>
        <dbReference type="EMBL" id="KAL2060681.1"/>
    </source>
</evidence>
<name>A0ABR4BTZ4_9HELO</name>
<evidence type="ECO:0000313" key="3">
    <source>
        <dbReference type="Proteomes" id="UP001595075"/>
    </source>
</evidence>